<name>A0ABT9NK70_9ACTN</name>
<dbReference type="SUPFAM" id="SSF54427">
    <property type="entry name" value="NTF2-like"/>
    <property type="match status" value="1"/>
</dbReference>
<evidence type="ECO:0000259" key="1">
    <source>
        <dbReference type="Pfam" id="PF13577"/>
    </source>
</evidence>
<evidence type="ECO:0000313" key="3">
    <source>
        <dbReference type="Proteomes" id="UP001240447"/>
    </source>
</evidence>
<evidence type="ECO:0000313" key="2">
    <source>
        <dbReference type="EMBL" id="MDP9820741.1"/>
    </source>
</evidence>
<dbReference type="EMBL" id="JAUSQM010000001">
    <property type="protein sequence ID" value="MDP9820741.1"/>
    <property type="molecule type" value="Genomic_DNA"/>
</dbReference>
<feature type="domain" description="SnoaL-like" evidence="1">
    <location>
        <begin position="16"/>
        <end position="113"/>
    </location>
</feature>
<comment type="caution">
    <text evidence="2">The sequence shown here is derived from an EMBL/GenBank/DDBJ whole genome shotgun (WGS) entry which is preliminary data.</text>
</comment>
<dbReference type="RefSeq" id="WP_068124662.1">
    <property type="nucleotide sequence ID" value="NZ_CCXJ01000766.2"/>
</dbReference>
<dbReference type="InterPro" id="IPR032710">
    <property type="entry name" value="NTF2-like_dom_sf"/>
</dbReference>
<dbReference type="Proteomes" id="UP001240447">
    <property type="component" value="Unassembled WGS sequence"/>
</dbReference>
<dbReference type="InterPro" id="IPR037401">
    <property type="entry name" value="SnoaL-like"/>
</dbReference>
<dbReference type="Gene3D" id="3.10.450.50">
    <property type="match status" value="1"/>
</dbReference>
<dbReference type="Pfam" id="PF13577">
    <property type="entry name" value="SnoaL_4"/>
    <property type="match status" value="1"/>
</dbReference>
<protein>
    <recommendedName>
        <fullName evidence="1">SnoaL-like domain-containing protein</fullName>
    </recommendedName>
</protein>
<organism evidence="2 3">
    <name type="scientific">Nocardioides massiliensis</name>
    <dbReference type="NCBI Taxonomy" id="1325935"/>
    <lineage>
        <taxon>Bacteria</taxon>
        <taxon>Bacillati</taxon>
        <taxon>Actinomycetota</taxon>
        <taxon>Actinomycetes</taxon>
        <taxon>Propionibacteriales</taxon>
        <taxon>Nocardioidaceae</taxon>
        <taxon>Nocardioides</taxon>
    </lineage>
</organism>
<sequence>MTTFTPRPAGATWDRAELEDALRGYQEAGQRAADTGDWGHFSAMFTEDATYSEHAYGEFTGRDEIHAWVTRTMGAFPGNVMTGFPMAWSVIDEPTARVICEVRNLMPDPGDGSVHEESNLTILTYGGDGLWAREEDVYNPMKFANMALKWAEVAEQHGRLPEDGAAFVARLTRGR</sequence>
<proteinExistence type="predicted"/>
<reference evidence="2 3" key="1">
    <citation type="submission" date="2023-07" db="EMBL/GenBank/DDBJ databases">
        <title>Sequencing the genomes of 1000 actinobacteria strains.</title>
        <authorList>
            <person name="Klenk H.-P."/>
        </authorList>
    </citation>
    <scope>NUCLEOTIDE SEQUENCE [LARGE SCALE GENOMIC DNA]</scope>
    <source>
        <strain evidence="2 3">GD13</strain>
    </source>
</reference>
<keyword evidence="3" id="KW-1185">Reference proteome</keyword>
<accession>A0ABT9NK70</accession>
<gene>
    <name evidence="2" type="ORF">J2S59_000550</name>
</gene>